<sequence length="226" mass="25339">MTAIDYDDLDVARALVGDGVPSKSALPAVWWLTTDPNQIDAYDRWQAAYTDHLERVRVLAESIGLELTDAYISIFAKSSTILGFRVPARMEYRRPGDPDYLPVPDGWRIDSKTGRLVPSRRTKADRESQANKDFAAITDVPNVRNYVTGLPDSIYLDDRDCGGTMYAVNYRRGESCLWAYSGGDPDRQSGSDRRQAVIDDSVWHRMKLSILAALMEEKADRTEAGV</sequence>
<organism evidence="1 2">
    <name type="scientific">Mycobacterium aquaticum</name>
    <dbReference type="NCBI Taxonomy" id="1927124"/>
    <lineage>
        <taxon>Bacteria</taxon>
        <taxon>Bacillati</taxon>
        <taxon>Actinomycetota</taxon>
        <taxon>Actinomycetes</taxon>
        <taxon>Mycobacteriales</taxon>
        <taxon>Mycobacteriaceae</taxon>
        <taxon>Mycobacterium</taxon>
    </lineage>
</organism>
<dbReference type="OrthoDB" id="4644257at2"/>
<comment type="caution">
    <text evidence="1">The sequence shown here is derived from an EMBL/GenBank/DDBJ whole genome shotgun (WGS) entry which is preliminary data.</text>
</comment>
<dbReference type="EMBL" id="MVHF01000054">
    <property type="protein sequence ID" value="ORA25197.1"/>
    <property type="molecule type" value="Genomic_DNA"/>
</dbReference>
<protein>
    <submittedName>
        <fullName evidence="1">Uncharacterized protein</fullName>
    </submittedName>
</protein>
<proteinExistence type="predicted"/>
<dbReference type="STRING" id="1927124.BST13_33290"/>
<evidence type="ECO:0000313" key="1">
    <source>
        <dbReference type="EMBL" id="ORA25197.1"/>
    </source>
</evidence>
<dbReference type="RefSeq" id="WP_083169804.1">
    <property type="nucleotide sequence ID" value="NZ_MVHF01000054.1"/>
</dbReference>
<name>A0A1X0A554_9MYCO</name>
<evidence type="ECO:0000313" key="2">
    <source>
        <dbReference type="Proteomes" id="UP000192448"/>
    </source>
</evidence>
<keyword evidence="2" id="KW-1185">Reference proteome</keyword>
<reference evidence="1 2" key="1">
    <citation type="submission" date="2017-02" db="EMBL/GenBank/DDBJ databases">
        <title>The new phylogeny of genus Mycobacterium.</title>
        <authorList>
            <person name="Tortoli E."/>
            <person name="Trovato A."/>
            <person name="Cirillo D.M."/>
        </authorList>
    </citation>
    <scope>NUCLEOTIDE SEQUENCE [LARGE SCALE GENOMIC DNA]</scope>
    <source>
        <strain evidence="1 2">RW6</strain>
    </source>
</reference>
<gene>
    <name evidence="1" type="ORF">BST13_33290</name>
</gene>
<accession>A0A1X0A554</accession>
<dbReference type="AlphaFoldDB" id="A0A1X0A554"/>
<dbReference type="Proteomes" id="UP000192448">
    <property type="component" value="Unassembled WGS sequence"/>
</dbReference>